<keyword evidence="5 6" id="KW-0539">Nucleus</keyword>
<dbReference type="InterPro" id="IPR028884">
    <property type="entry name" value="Trm82"/>
</dbReference>
<gene>
    <name evidence="10" type="primary">TRM82</name>
    <name evidence="10" type="ORF">SBRCBS47491_000816</name>
</gene>
<evidence type="ECO:0000256" key="3">
    <source>
        <dbReference type="ARBA" id="ARBA00022694"/>
    </source>
</evidence>
<feature type="region of interest" description="Disordered" evidence="9">
    <location>
        <begin position="39"/>
        <end position="127"/>
    </location>
</feature>
<keyword evidence="11" id="KW-1185">Reference proteome</keyword>
<comment type="pathway">
    <text evidence="6">tRNA modification; N(7)-methylguanine-tRNA biosynthesis.</text>
</comment>
<evidence type="ECO:0000256" key="4">
    <source>
        <dbReference type="ARBA" id="ARBA00022737"/>
    </source>
</evidence>
<comment type="function">
    <text evidence="6">Required for the formation of N(7)-methylguanine at position 46 (m7G46) in tRNA. In the complex, it is required to stabilize and induce conformational changes of the catalytic subunit.</text>
</comment>
<evidence type="ECO:0000256" key="1">
    <source>
        <dbReference type="ARBA" id="ARBA00004123"/>
    </source>
</evidence>
<feature type="coiled-coil region" evidence="8">
    <location>
        <begin position="213"/>
        <end position="282"/>
    </location>
</feature>
<organism evidence="10 11">
    <name type="scientific">Sporothrix bragantina</name>
    <dbReference type="NCBI Taxonomy" id="671064"/>
    <lineage>
        <taxon>Eukaryota</taxon>
        <taxon>Fungi</taxon>
        <taxon>Dikarya</taxon>
        <taxon>Ascomycota</taxon>
        <taxon>Pezizomycotina</taxon>
        <taxon>Sordariomycetes</taxon>
        <taxon>Sordariomycetidae</taxon>
        <taxon>Ophiostomatales</taxon>
        <taxon>Ophiostomataceae</taxon>
        <taxon>Sporothrix</taxon>
    </lineage>
</organism>
<dbReference type="SUPFAM" id="SSF50978">
    <property type="entry name" value="WD40 repeat-like"/>
    <property type="match status" value="1"/>
</dbReference>
<feature type="compositionally biased region" description="Acidic residues" evidence="9">
    <location>
        <begin position="69"/>
        <end position="78"/>
    </location>
</feature>
<feature type="compositionally biased region" description="Low complexity" evidence="9">
    <location>
        <begin position="117"/>
        <end position="127"/>
    </location>
</feature>
<keyword evidence="3 6" id="KW-0819">tRNA processing</keyword>
<sequence>MAVPFHRLKVCGDILIAARGASIHTFNITNGSHIAAWRVPQPAEKAEENKETKEAEEAEEKADDKTEEAAEAEGDEDVPPSKRRKVDETDDNNKNDKNTNGDAEQQKKKKNKKPKSKPAADAAKSQKVVALRTADLPVVSILEATDDGRHLVVMMGHDKTLRVLQHDLQGHLTQLSARVMPKRPCAVAFTADNRTILSGDKFGDVYALPLVEVEKTEAEKAAEKEEAARKAEAKAKADREEAVVAPLRLEANQFTVHTKGNRQALENQRRQKELMLQQGLDQQKRDAEASTSEYQLLLGHVSMLTAVAVAEGYAEGEFQQQTTAKNAKKAMRPLILTADRDEHIRVSRGVVGATAAASQTHVIETFCLGHTSFVSRLCIPASRPDRLVSGGGDGELRVWRFWPEGQLVGTADLTSLVAGVSGDSEAAPKVALSGLYAFGTARDPDAMTDDDAAADAYLVAICERVPALFFFRFSADGSTLAHTQTLQLPNGQLPLDVAEVGSKLVVAAAAAEEETSEMSTAAPSSLLTLTSSKEGWSVAETTSFASLAPATEDDDAATATLDRAVLRRLLLHSNESLRKDSESDE</sequence>
<evidence type="ECO:0000256" key="5">
    <source>
        <dbReference type="ARBA" id="ARBA00023242"/>
    </source>
</evidence>
<feature type="compositionally biased region" description="Basic and acidic residues" evidence="9">
    <location>
        <begin position="44"/>
        <end position="55"/>
    </location>
</feature>
<reference evidence="10 11" key="1">
    <citation type="submission" date="2024-01" db="EMBL/GenBank/DDBJ databases">
        <authorList>
            <person name="Allen C."/>
            <person name="Tagirdzhanova G."/>
        </authorList>
    </citation>
    <scope>NUCLEOTIDE SEQUENCE [LARGE SCALE GENOMIC DNA]</scope>
</reference>
<proteinExistence type="inferred from homology"/>
<dbReference type="InterPro" id="IPR036322">
    <property type="entry name" value="WD40_repeat_dom_sf"/>
</dbReference>
<dbReference type="Proteomes" id="UP001642406">
    <property type="component" value="Unassembled WGS sequence"/>
</dbReference>
<dbReference type="HAMAP" id="MF_03056">
    <property type="entry name" value="TRM82"/>
    <property type="match status" value="1"/>
</dbReference>
<evidence type="ECO:0000256" key="6">
    <source>
        <dbReference type="HAMAP-Rule" id="MF_03056"/>
    </source>
</evidence>
<accession>A0ABP0ATE5</accession>
<dbReference type="PROSITE" id="PS50082">
    <property type="entry name" value="WD_REPEATS_2"/>
    <property type="match status" value="1"/>
</dbReference>
<dbReference type="PANTHER" id="PTHR16288:SF0">
    <property type="entry name" value="TRNA (GUANINE-N(7)-)-METHYLTRANSFERASE NON-CATALYTIC SUBUNIT WDR4"/>
    <property type="match status" value="1"/>
</dbReference>
<comment type="similarity">
    <text evidence="6">Belongs to the WD repeat TRM82 family.</text>
</comment>
<dbReference type="SMART" id="SM00320">
    <property type="entry name" value="WD40"/>
    <property type="match status" value="1"/>
</dbReference>
<evidence type="ECO:0000256" key="7">
    <source>
        <dbReference type="PROSITE-ProRule" id="PRU00221"/>
    </source>
</evidence>
<feature type="repeat" description="WD" evidence="7">
    <location>
        <begin position="367"/>
        <end position="399"/>
    </location>
</feature>
<evidence type="ECO:0000256" key="8">
    <source>
        <dbReference type="SAM" id="Coils"/>
    </source>
</evidence>
<evidence type="ECO:0000313" key="10">
    <source>
        <dbReference type="EMBL" id="CAK7210534.1"/>
    </source>
</evidence>
<dbReference type="PANTHER" id="PTHR16288">
    <property type="entry name" value="WD40 REPEAT PROTEIN 4"/>
    <property type="match status" value="1"/>
</dbReference>
<comment type="caution">
    <text evidence="10">The sequence shown here is derived from an EMBL/GenBank/DDBJ whole genome shotgun (WGS) entry which is preliminary data.</text>
</comment>
<name>A0ABP0ATE5_9PEZI</name>
<keyword evidence="8" id="KW-0175">Coiled coil</keyword>
<feature type="compositionally biased region" description="Basic and acidic residues" evidence="9">
    <location>
        <begin position="85"/>
        <end position="99"/>
    </location>
</feature>
<dbReference type="Gene3D" id="2.130.10.10">
    <property type="entry name" value="YVTN repeat-like/Quinoprotein amine dehydrogenase"/>
    <property type="match status" value="1"/>
</dbReference>
<protein>
    <submittedName>
        <fullName evidence="10">tRNA (Guanine-N(7)-)-methyltransferase non-catalytic subunit trm82</fullName>
    </submittedName>
</protein>
<comment type="subcellular location">
    <subcellularLocation>
        <location evidence="1 6">Nucleus</location>
    </subcellularLocation>
</comment>
<dbReference type="InterPro" id="IPR015943">
    <property type="entry name" value="WD40/YVTN_repeat-like_dom_sf"/>
</dbReference>
<evidence type="ECO:0000256" key="9">
    <source>
        <dbReference type="SAM" id="MobiDB-lite"/>
    </source>
</evidence>
<keyword evidence="4 6" id="KW-0677">Repeat</keyword>
<evidence type="ECO:0000256" key="2">
    <source>
        <dbReference type="ARBA" id="ARBA00022574"/>
    </source>
</evidence>
<evidence type="ECO:0000313" key="11">
    <source>
        <dbReference type="Proteomes" id="UP001642406"/>
    </source>
</evidence>
<dbReference type="EMBL" id="CAWUHC010000004">
    <property type="protein sequence ID" value="CAK7210534.1"/>
    <property type="molecule type" value="Genomic_DNA"/>
</dbReference>
<dbReference type="InterPro" id="IPR001680">
    <property type="entry name" value="WD40_rpt"/>
</dbReference>
<keyword evidence="2 6" id="KW-0853">WD repeat</keyword>
<feature type="compositionally biased region" description="Basic residues" evidence="9">
    <location>
        <begin position="107"/>
        <end position="116"/>
    </location>
</feature>